<dbReference type="FunFam" id="1.10.1240.10:FF:000001">
    <property type="entry name" value="Methionine synthase"/>
    <property type="match status" value="1"/>
</dbReference>
<dbReference type="PIRSF" id="PIRSF000381">
    <property type="entry name" value="MetH"/>
    <property type="match status" value="1"/>
</dbReference>
<dbReference type="Gene3D" id="3.20.20.20">
    <property type="entry name" value="Dihydropteroate synthase-like"/>
    <property type="match status" value="2"/>
</dbReference>
<dbReference type="GO" id="GO:0031419">
    <property type="term" value="F:cobalamin binding"/>
    <property type="evidence" value="ECO:0007669"/>
    <property type="project" value="UniProtKB-UniRule"/>
</dbReference>
<dbReference type="Gene3D" id="3.20.20.330">
    <property type="entry name" value="Homocysteine-binding-like domain"/>
    <property type="match status" value="1"/>
</dbReference>
<evidence type="ECO:0000256" key="7">
    <source>
        <dbReference type="ARBA" id="ARBA00022605"/>
    </source>
</evidence>
<dbReference type="InterPro" id="IPR000489">
    <property type="entry name" value="Pterin-binding_dom"/>
</dbReference>
<dbReference type="InterPro" id="IPR011822">
    <property type="entry name" value="MetH"/>
</dbReference>
<evidence type="ECO:0000256" key="2">
    <source>
        <dbReference type="ARBA" id="ARBA00001956"/>
    </source>
</evidence>
<dbReference type="SUPFAM" id="SSF51717">
    <property type="entry name" value="Dihydropteroate synthetase-like"/>
    <property type="match status" value="1"/>
</dbReference>
<dbReference type="GO" id="GO:0008270">
    <property type="term" value="F:zinc ion binding"/>
    <property type="evidence" value="ECO:0007669"/>
    <property type="project" value="UniProtKB-UniRule"/>
</dbReference>
<proteinExistence type="inferred from homology"/>
<dbReference type="InterPro" id="IPR003726">
    <property type="entry name" value="HCY_dom"/>
</dbReference>
<feature type="domain" description="B12-binding" evidence="23">
    <location>
        <begin position="720"/>
        <end position="772"/>
    </location>
</feature>
<evidence type="ECO:0000259" key="23">
    <source>
        <dbReference type="PROSITE" id="PS51332"/>
    </source>
</evidence>
<comment type="function">
    <text evidence="16">Catalyzes the transfer of a methyl group from methylcob(III)alamin (MeCbl) to homocysteine, yielding enzyme-bound cob(I)alamin and methionine in the cytosol. MeCbl is an active form of cobalamin (vitamin B12) used as a cofactor for methionine biosynthesis. Cob(I)alamin form is regenerated to MeCbl by a transfer of a methyl group from 5-methyltetrahydrofolate. The processing of cobalamin in the cytosol occurs in a multiprotein complex composed of at least MMACHC, MMADHC, MTRR (methionine synthase reductase) and MTR which may contribute to shuttle safely and efficiently cobalamin towards MTR in order to produce methionine.</text>
</comment>
<evidence type="ECO:0000256" key="13">
    <source>
        <dbReference type="ARBA" id="ARBA00022833"/>
    </source>
</evidence>
<dbReference type="Pfam" id="PF02607">
    <property type="entry name" value="B12-binding_2"/>
    <property type="match status" value="1"/>
</dbReference>
<dbReference type="InterPro" id="IPR050554">
    <property type="entry name" value="Met_Synthase/Corrinoid"/>
</dbReference>
<dbReference type="Ensembl" id="ENSEBUT00000011279.1">
    <property type="protein sequence ID" value="ENSEBUP00000010727.1"/>
    <property type="gene ID" value="ENSEBUG00000006867.1"/>
</dbReference>
<evidence type="ECO:0000256" key="18">
    <source>
        <dbReference type="PIRSR" id="PIRSR000381-2"/>
    </source>
</evidence>
<feature type="domain" description="Hcy-binding" evidence="20">
    <location>
        <begin position="5"/>
        <end position="314"/>
    </location>
</feature>
<evidence type="ECO:0000259" key="20">
    <source>
        <dbReference type="PROSITE" id="PS50970"/>
    </source>
</evidence>
<feature type="binding site" evidence="18">
    <location>
        <begin position="730"/>
        <end position="734"/>
    </location>
    <ligand>
        <name>methylcob(III)alamin</name>
        <dbReference type="ChEBI" id="CHEBI:28115"/>
    </ligand>
</feature>
<feature type="binding site" description="axial binding residue" evidence="17">
    <location>
        <position position="733"/>
    </location>
    <ligand>
        <name>methylcob(III)alamin</name>
        <dbReference type="ChEBI" id="CHEBI:28115"/>
    </ligand>
    <ligandPart>
        <name>Co</name>
        <dbReference type="ChEBI" id="CHEBI:27638"/>
    </ligandPart>
</feature>
<evidence type="ECO:0000313" key="25">
    <source>
        <dbReference type="Ensembl" id="ENSEBUP00000010727.1"/>
    </source>
</evidence>
<dbReference type="OMA" id="ADCIAMS"/>
<keyword evidence="8 16" id="KW-0846">Cobalamin</keyword>
<keyword evidence="9 16" id="KW-0808">Transferase</keyword>
<comment type="cofactor">
    <cofactor evidence="2 16 17">
        <name>methylcob(III)alamin</name>
        <dbReference type="ChEBI" id="CHEBI:28115"/>
    </cofactor>
</comment>
<dbReference type="InterPro" id="IPR036724">
    <property type="entry name" value="Cobalamin-bd_sf"/>
</dbReference>
<dbReference type="AlphaFoldDB" id="A0A8C4Q775"/>
<dbReference type="Pfam" id="PF00809">
    <property type="entry name" value="Pterin_bind"/>
    <property type="match status" value="2"/>
</dbReference>
<accession>A0A8C4Q775</accession>
<keyword evidence="7 16" id="KW-0028">Amino-acid biosynthesis</keyword>
<dbReference type="GO" id="GO:0046653">
    <property type="term" value="P:tetrahydrofolate metabolic process"/>
    <property type="evidence" value="ECO:0007669"/>
    <property type="project" value="TreeGrafter"/>
</dbReference>
<protein>
    <recommendedName>
        <fullName evidence="5 16">Methionine synthase</fullName>
        <ecNumber evidence="5 16">2.1.1.13</ecNumber>
    </recommendedName>
    <alternativeName>
        <fullName evidence="16">5-methyltetrahydrofolate--homocysteine methyltransferase</fullName>
    </alternativeName>
</protein>
<evidence type="ECO:0000256" key="8">
    <source>
        <dbReference type="ARBA" id="ARBA00022628"/>
    </source>
</evidence>
<evidence type="ECO:0000256" key="12">
    <source>
        <dbReference type="ARBA" id="ARBA00022737"/>
    </source>
</evidence>
<dbReference type="InterPro" id="IPR037010">
    <property type="entry name" value="VitB12-dep_Met_synth_activ_sf"/>
</dbReference>
<comment type="pathway">
    <text evidence="3 16">Amino-acid biosynthesis; L-methionine biosynthesis via de novo pathway; L-methionine from L-homocysteine (MetH route): step 1/1.</text>
</comment>
<reference evidence="25" key="2">
    <citation type="submission" date="2025-09" db="UniProtKB">
        <authorList>
            <consortium name="Ensembl"/>
        </authorList>
    </citation>
    <scope>IDENTIFICATION</scope>
</reference>
<dbReference type="SUPFAM" id="SSF82282">
    <property type="entry name" value="Homocysteine S-methyltransferase"/>
    <property type="match status" value="1"/>
</dbReference>
<dbReference type="CDD" id="cd00740">
    <property type="entry name" value="MeTr"/>
    <property type="match status" value="1"/>
</dbReference>
<dbReference type="InterPro" id="IPR006158">
    <property type="entry name" value="Cobalamin-bd"/>
</dbReference>
<dbReference type="GeneTree" id="ENSGT00420000029824"/>
<comment type="domain">
    <text evidence="16">Modular enzyme with four functionally distinct domains. The isolated Hcy-binding domain catalyzes methyl transfer from free methylcobalamin to homocysteine. The Hcy-binding domain in association with the pterin-binding domain catalyzes the methylation of cob(I)alamin by methyltetrahydrofolate and the methylation of homocysteine. The B12-binding domain binds the cofactor. The AdoMet activation domain binds S-adenosyl-L-methionine. Under aerobic conditions cob(I)alamin can be converted to inactive cob(II)alamin. Reductive methylation by S-adenosyl-L-methionine and flavodoxin regenerates methylcobalamin.</text>
</comment>
<keyword evidence="6 16" id="KW-0489">Methyltransferase</keyword>
<keyword evidence="16" id="KW-0963">Cytoplasm</keyword>
<dbReference type="InterPro" id="IPR003759">
    <property type="entry name" value="Cbl-bd_cap"/>
</dbReference>
<dbReference type="GO" id="GO:0032259">
    <property type="term" value="P:methylation"/>
    <property type="evidence" value="ECO:0007669"/>
    <property type="project" value="UniProtKB-KW"/>
</dbReference>
<dbReference type="InterPro" id="IPR004223">
    <property type="entry name" value="VitB12-dep_Met_synth_activ_dom"/>
</dbReference>
<keyword evidence="14 16" id="KW-0486">Methionine biosynthesis</keyword>
<dbReference type="SUPFAM" id="SSF47644">
    <property type="entry name" value="Methionine synthase domain"/>
    <property type="match status" value="1"/>
</dbReference>
<evidence type="ECO:0000256" key="1">
    <source>
        <dbReference type="ARBA" id="ARBA00001947"/>
    </source>
</evidence>
<dbReference type="Gene3D" id="1.10.288.10">
    <property type="entry name" value="Cobalamin-dependent Methionine Synthase, domain 2"/>
    <property type="match status" value="1"/>
</dbReference>
<organism evidence="25 26">
    <name type="scientific">Eptatretus burgeri</name>
    <name type="common">Inshore hagfish</name>
    <dbReference type="NCBI Taxonomy" id="7764"/>
    <lineage>
        <taxon>Eukaryota</taxon>
        <taxon>Metazoa</taxon>
        <taxon>Chordata</taxon>
        <taxon>Craniata</taxon>
        <taxon>Vertebrata</taxon>
        <taxon>Cyclostomata</taxon>
        <taxon>Myxini</taxon>
        <taxon>Myxiniformes</taxon>
        <taxon>Myxinidae</taxon>
        <taxon>Eptatretinae</taxon>
        <taxon>Eptatretus</taxon>
    </lineage>
</organism>
<dbReference type="InterPro" id="IPR011005">
    <property type="entry name" value="Dihydropteroate_synth-like_sf"/>
</dbReference>
<evidence type="ECO:0000256" key="5">
    <source>
        <dbReference type="ARBA" id="ARBA00012032"/>
    </source>
</evidence>
<evidence type="ECO:0000259" key="24">
    <source>
        <dbReference type="PROSITE" id="PS51337"/>
    </source>
</evidence>
<dbReference type="Gene3D" id="1.10.1240.10">
    <property type="entry name" value="Methionine synthase domain"/>
    <property type="match status" value="1"/>
</dbReference>
<dbReference type="Pfam" id="PF02965">
    <property type="entry name" value="Met_synt_B12"/>
    <property type="match status" value="1"/>
</dbReference>
<reference evidence="25" key="1">
    <citation type="submission" date="2025-08" db="UniProtKB">
        <authorList>
            <consortium name="Ensembl"/>
        </authorList>
    </citation>
    <scope>IDENTIFICATION</scope>
</reference>
<comment type="subcellular location">
    <subcellularLocation>
        <location evidence="16">Cytoplasm</location>
    </subcellularLocation>
</comment>
<dbReference type="Proteomes" id="UP000694388">
    <property type="component" value="Unplaced"/>
</dbReference>
<name>A0A8C4Q775_EPTBU</name>
<evidence type="ECO:0000259" key="22">
    <source>
        <dbReference type="PROSITE" id="PS50974"/>
    </source>
</evidence>
<evidence type="ECO:0000256" key="6">
    <source>
        <dbReference type="ARBA" id="ARBA00022603"/>
    </source>
</evidence>
<evidence type="ECO:0000256" key="4">
    <source>
        <dbReference type="ARBA" id="ARBA00010398"/>
    </source>
</evidence>
<dbReference type="SMART" id="SM01018">
    <property type="entry name" value="B12-binding_2"/>
    <property type="match status" value="1"/>
</dbReference>
<dbReference type="PROSITE" id="PS50972">
    <property type="entry name" value="PTERIN_BINDING"/>
    <property type="match status" value="1"/>
</dbReference>
<dbReference type="InterPro" id="IPR036589">
    <property type="entry name" value="HCY_dom_sf"/>
</dbReference>
<dbReference type="SUPFAM" id="SSF56507">
    <property type="entry name" value="Methionine synthase activation domain-like"/>
    <property type="match status" value="1"/>
</dbReference>
<sequence>MSDSEAALLELLQQRVLVLDGGMGTCLQQFKLQESDFKRKNTELSESVYVITLCGHVWQDYLLAGADIIETNTFSSTSVAQADYQLSHLAYRLNFEAAGLARRTADAVWAETGYRRFVAGAMGPTNRTLSISPSVEHPDFRNITFDDLVAAYSEQAQGLLDGGVDILLVETVFDTANAKAALFALQVLFQHQCKPRPIFVSGTIVDKSGRTLSGQTSEAFVISISHAKPLCVGLNCALGAVEMRPFVEAIGMATNAYVICYPNAGLPNTFGDYDETPEITAAHLKAFAQDGLVNIVGGCCGTTPEHIRAIANAVKTCPPRVPGPPPYQDDLQLSGLEPFRIGPYTNFVNIGERCNVAGSRKFARLITNGKYEEALAVAKAQVESGAQILDINMDEAMLDGCQAMERFCRLIATEPDVARVPLCIDSSNFSVIESGLKNCQGKSIVNSLSLKGGEEHFLEQAAIVHRYGGAIVVMAFDEKGQLGFEPNDIIFDPNILTIATGIAEHSGYARSFLDATRKIKLDLGGARVSGGISNLSFAFRGMDAVREAMHSVFLYHAIQAGMDMGIVNAGCLPVYTDVPKDLLRLCEDLIWNLDPDATEKLLLYTQTMGKAEKKELQEEEWRSKGVEERLRYSLVKGIDKYVVEDVEEARTSSQYHRPLHIIEGPLMSGMQIVGDLFGVGKMFLPQVIKSARVMKKAVSYLFPFMEKDRTAIRLFQDPYNGTVVLATVKGDVHDIGKNIVGVVLGCNNFRVIDLGVMTPCEKILNMAIESKAGLHLNIIFILCSYFPGPLFAPKHYHQPIPRKHTAVKIAPQYSNVVVHVLDASRSVVVCSSLLDEDLKDDFCEDLSEEYDILRANYCRTTPCAPVQPQFLGTRVFEDYNLHRVVPYIDWRPFFDVWQLRGRYPNRSYPKIFKDPTIGEAAQQVFEDAQAMLARLLDEKKLTGRGLVGFWPACASDDDILLFGHAVMPRRDPPIAIFHGLRQQAEKDSADPEAYLCLSDFIAPQEAGVADYIGLFAVACFGAERLSRDFEQNFDDYNSIMVKALADRLAEAFAEELHTRVRREFWGYAQQEQLDSAELLRVHYKGVRPAPGYPSQPDHSEKLTMWSLADIEAATGIVLTESLAMLPAAAVSGLYFSHPKSSYFAVGKVAEDQEYASRKKVSMAEAERWLSPCLAYDAESSPR</sequence>
<comment type="similarity">
    <text evidence="4">Belongs to the vitamin-B12 dependent methionine synthase family.</text>
</comment>
<dbReference type="FunFam" id="3.20.20.330:FF:000001">
    <property type="entry name" value="Methionine synthase"/>
    <property type="match status" value="1"/>
</dbReference>
<evidence type="ECO:0000256" key="10">
    <source>
        <dbReference type="ARBA" id="ARBA00022691"/>
    </source>
</evidence>
<comment type="cofactor">
    <cofactor evidence="1 16 19">
        <name>Zn(2+)</name>
        <dbReference type="ChEBI" id="CHEBI:29105"/>
    </cofactor>
</comment>
<keyword evidence="10 16" id="KW-0949">S-adenosyl-L-methionine</keyword>
<feature type="binding site" evidence="18">
    <location>
        <position position="889"/>
    </location>
    <ligand>
        <name>S-adenosyl-L-methionine</name>
        <dbReference type="ChEBI" id="CHEBI:59789"/>
    </ligand>
</feature>
<evidence type="ECO:0000256" key="3">
    <source>
        <dbReference type="ARBA" id="ARBA00005178"/>
    </source>
</evidence>
<dbReference type="GO" id="GO:0050667">
    <property type="term" value="P:homocysteine metabolic process"/>
    <property type="evidence" value="ECO:0007669"/>
    <property type="project" value="TreeGrafter"/>
</dbReference>
<dbReference type="Gene3D" id="3.40.50.280">
    <property type="entry name" value="Cobalamin-binding domain"/>
    <property type="match status" value="2"/>
</dbReference>
<feature type="binding site" evidence="17 19">
    <location>
        <position position="300"/>
    </location>
    <ligand>
        <name>Zn(2+)</name>
        <dbReference type="ChEBI" id="CHEBI:29105"/>
    </ligand>
</feature>
<keyword evidence="11 16" id="KW-0479">Metal-binding</keyword>
<evidence type="ECO:0000313" key="26">
    <source>
        <dbReference type="Proteomes" id="UP000694388"/>
    </source>
</evidence>
<dbReference type="PROSITE" id="PS50974">
    <property type="entry name" value="ADOMET_ACTIVATION"/>
    <property type="match status" value="1"/>
</dbReference>
<keyword evidence="15 16" id="KW-0170">Cobalt</keyword>
<evidence type="ECO:0000256" key="11">
    <source>
        <dbReference type="ARBA" id="ARBA00022723"/>
    </source>
</evidence>
<feature type="binding site" evidence="18">
    <location>
        <begin position="1142"/>
        <end position="1143"/>
    </location>
    <ligand>
        <name>S-adenosyl-L-methionine</name>
        <dbReference type="ChEBI" id="CHEBI:59789"/>
    </ligand>
</feature>
<dbReference type="GO" id="GO:0005829">
    <property type="term" value="C:cytosol"/>
    <property type="evidence" value="ECO:0007669"/>
    <property type="project" value="TreeGrafter"/>
</dbReference>
<dbReference type="UniPathway" id="UPA00051">
    <property type="reaction ID" value="UER00081"/>
</dbReference>
<keyword evidence="26" id="KW-1185">Reference proteome</keyword>
<dbReference type="PROSITE" id="PS51337">
    <property type="entry name" value="B12_BINDING_NTER"/>
    <property type="match status" value="1"/>
</dbReference>
<dbReference type="PROSITE" id="PS50970">
    <property type="entry name" value="HCY"/>
    <property type="match status" value="1"/>
</dbReference>
<evidence type="ECO:0000256" key="16">
    <source>
        <dbReference type="PIRNR" id="PIRNR000381"/>
    </source>
</evidence>
<evidence type="ECO:0000256" key="14">
    <source>
        <dbReference type="ARBA" id="ARBA00023167"/>
    </source>
</evidence>
<evidence type="ECO:0000256" key="19">
    <source>
        <dbReference type="PROSITE-ProRule" id="PRU00333"/>
    </source>
</evidence>
<dbReference type="PANTHER" id="PTHR45833">
    <property type="entry name" value="METHIONINE SYNTHASE"/>
    <property type="match status" value="1"/>
</dbReference>
<feature type="domain" description="AdoMet activation" evidence="22">
    <location>
        <begin position="839"/>
        <end position="1178"/>
    </location>
</feature>
<dbReference type="EC" id="2.1.1.13" evidence="5 16"/>
<dbReference type="NCBIfam" id="TIGR02082">
    <property type="entry name" value="metH"/>
    <property type="match status" value="1"/>
</dbReference>
<dbReference type="GO" id="GO:0008705">
    <property type="term" value="F:methionine synthase activity"/>
    <property type="evidence" value="ECO:0007669"/>
    <property type="project" value="UniProtKB-UniRule"/>
</dbReference>
<feature type="binding site" evidence="18">
    <location>
        <position position="1087"/>
    </location>
    <ligand>
        <name>S-adenosyl-L-methionine</name>
        <dbReference type="ChEBI" id="CHEBI:59789"/>
    </ligand>
</feature>
<keyword evidence="13 16" id="KW-0862">Zinc</keyword>
<dbReference type="PROSITE" id="PS51332">
    <property type="entry name" value="B12_BINDING"/>
    <property type="match status" value="1"/>
</dbReference>
<feature type="domain" description="B12-binding N-terminal" evidence="24">
    <location>
        <begin position="617"/>
        <end position="713"/>
    </location>
</feature>
<keyword evidence="12" id="KW-0677">Repeat</keyword>
<evidence type="ECO:0000256" key="17">
    <source>
        <dbReference type="PIRSR" id="PIRSR000381-1"/>
    </source>
</evidence>
<evidence type="ECO:0000256" key="9">
    <source>
        <dbReference type="ARBA" id="ARBA00022679"/>
    </source>
</evidence>
<feature type="binding site" evidence="17 19">
    <location>
        <position position="236"/>
    </location>
    <ligand>
        <name>Zn(2+)</name>
        <dbReference type="ChEBI" id="CHEBI:29105"/>
    </ligand>
</feature>
<dbReference type="SUPFAM" id="SSF52242">
    <property type="entry name" value="Cobalamin (vitamin B12)-binding domain"/>
    <property type="match status" value="1"/>
</dbReference>
<dbReference type="PANTHER" id="PTHR45833:SF1">
    <property type="entry name" value="METHIONINE SYNTHASE"/>
    <property type="match status" value="1"/>
</dbReference>
<dbReference type="Pfam" id="PF02574">
    <property type="entry name" value="S-methyl_trans"/>
    <property type="match status" value="1"/>
</dbReference>
<feature type="domain" description="Pterin-binding" evidence="21">
    <location>
        <begin position="347"/>
        <end position="654"/>
    </location>
</feature>
<feature type="binding site" evidence="18">
    <location>
        <position position="823"/>
    </location>
    <ligand>
        <name>methylcob(III)alamin</name>
        <dbReference type="ChEBI" id="CHEBI:28115"/>
    </ligand>
</feature>
<dbReference type="InterPro" id="IPR036594">
    <property type="entry name" value="Meth_synthase_dom"/>
</dbReference>
<feature type="binding site" evidence="17 19">
    <location>
        <position position="299"/>
    </location>
    <ligand>
        <name>Zn(2+)</name>
        <dbReference type="ChEBI" id="CHEBI:29105"/>
    </ligand>
</feature>
<comment type="catalytic activity">
    <reaction evidence="16">
        <text>(6S)-5-methyl-5,6,7,8-tetrahydrofolate + L-homocysteine = (6S)-5,6,7,8-tetrahydrofolate + L-methionine</text>
        <dbReference type="Rhea" id="RHEA:11172"/>
        <dbReference type="ChEBI" id="CHEBI:18608"/>
        <dbReference type="ChEBI" id="CHEBI:57453"/>
        <dbReference type="ChEBI" id="CHEBI:57844"/>
        <dbReference type="ChEBI" id="CHEBI:58199"/>
        <dbReference type="EC" id="2.1.1.13"/>
    </reaction>
</comment>
<evidence type="ECO:0000256" key="15">
    <source>
        <dbReference type="ARBA" id="ARBA00023285"/>
    </source>
</evidence>
<dbReference type="Gene3D" id="3.10.196.10">
    <property type="entry name" value="Vitamin B12-dependent methionine synthase, activation domain"/>
    <property type="match status" value="1"/>
</dbReference>
<feature type="binding site" evidence="18">
    <location>
        <position position="663"/>
    </location>
    <ligand>
        <name>methylcob(III)alamin</name>
        <dbReference type="ChEBI" id="CHEBI:28115"/>
    </ligand>
</feature>
<evidence type="ECO:0000259" key="21">
    <source>
        <dbReference type="PROSITE" id="PS50972"/>
    </source>
</evidence>